<dbReference type="eggNOG" id="KOG1270">
    <property type="taxonomic scope" value="Eukaryota"/>
</dbReference>
<evidence type="ECO:0000313" key="2">
    <source>
        <dbReference type="EMBL" id="AET05067.1"/>
    </source>
</evidence>
<reference evidence="3" key="5">
    <citation type="journal article" date="2018" name="Nat. Plants">
        <title>Whole-genome landscape of Medicago truncatula symbiotic genes.</title>
        <authorList>
            <person name="Pecrix Y."/>
            <person name="Gamas P."/>
            <person name="Carrere S."/>
        </authorList>
    </citation>
    <scope>NUCLEOTIDE SEQUENCE</scope>
    <source>
        <tissue evidence="3">Leaves</tissue>
    </source>
</reference>
<dbReference type="HOGENOM" id="CLU_066342_0_0_1"/>
<reference evidence="4" key="3">
    <citation type="submission" date="2015-04" db="UniProtKB">
        <authorList>
            <consortium name="EnsemblPlants"/>
        </authorList>
    </citation>
    <scope>IDENTIFICATION</scope>
    <source>
        <strain evidence="4">cv. Jemalong A17</strain>
    </source>
</reference>
<dbReference type="KEGG" id="mtr:11442990"/>
<dbReference type="EnsemblPlants" id="AET05067">
    <property type="protein sequence ID" value="AET05067"/>
    <property type="gene ID" value="MTR_8g100120"/>
</dbReference>
<dbReference type="PaxDb" id="3880-AET05067"/>
<dbReference type="CDD" id="cd02440">
    <property type="entry name" value="AdoMet_MTases"/>
    <property type="match status" value="1"/>
</dbReference>
<dbReference type="EMBL" id="CM001224">
    <property type="protein sequence ID" value="AET05067.1"/>
    <property type="molecule type" value="Genomic_DNA"/>
</dbReference>
<evidence type="ECO:0000313" key="5">
    <source>
        <dbReference type="Proteomes" id="UP000002051"/>
    </source>
</evidence>
<reference evidence="2 5" key="1">
    <citation type="journal article" date="2011" name="Nature">
        <title>The Medicago genome provides insight into the evolution of rhizobial symbioses.</title>
        <authorList>
            <person name="Young N.D."/>
            <person name="Debelle F."/>
            <person name="Oldroyd G.E."/>
            <person name="Geurts R."/>
            <person name="Cannon S.B."/>
            <person name="Udvardi M.K."/>
            <person name="Benedito V.A."/>
            <person name="Mayer K.F."/>
            <person name="Gouzy J."/>
            <person name="Schoof H."/>
            <person name="Van de Peer Y."/>
            <person name="Proost S."/>
            <person name="Cook D.R."/>
            <person name="Meyers B.C."/>
            <person name="Spannagl M."/>
            <person name="Cheung F."/>
            <person name="De Mita S."/>
            <person name="Krishnakumar V."/>
            <person name="Gundlach H."/>
            <person name="Zhou S."/>
            <person name="Mudge J."/>
            <person name="Bharti A.K."/>
            <person name="Murray J.D."/>
            <person name="Naoumkina M.A."/>
            <person name="Rosen B."/>
            <person name="Silverstein K.A."/>
            <person name="Tang H."/>
            <person name="Rombauts S."/>
            <person name="Zhao P.X."/>
            <person name="Zhou P."/>
            <person name="Barbe V."/>
            <person name="Bardou P."/>
            <person name="Bechner M."/>
            <person name="Bellec A."/>
            <person name="Berger A."/>
            <person name="Berges H."/>
            <person name="Bidwell S."/>
            <person name="Bisseling T."/>
            <person name="Choisne N."/>
            <person name="Couloux A."/>
            <person name="Denny R."/>
            <person name="Deshpande S."/>
            <person name="Dai X."/>
            <person name="Doyle J.J."/>
            <person name="Dudez A.M."/>
            <person name="Farmer A.D."/>
            <person name="Fouteau S."/>
            <person name="Franken C."/>
            <person name="Gibelin C."/>
            <person name="Gish J."/>
            <person name="Goldstein S."/>
            <person name="Gonzalez A.J."/>
            <person name="Green P.J."/>
            <person name="Hallab A."/>
            <person name="Hartog M."/>
            <person name="Hua A."/>
            <person name="Humphray S.J."/>
            <person name="Jeong D.H."/>
            <person name="Jing Y."/>
            <person name="Jocker A."/>
            <person name="Kenton S.M."/>
            <person name="Kim D.J."/>
            <person name="Klee K."/>
            <person name="Lai H."/>
            <person name="Lang C."/>
            <person name="Lin S."/>
            <person name="Macmil S.L."/>
            <person name="Magdelenat G."/>
            <person name="Matthews L."/>
            <person name="McCorrison J."/>
            <person name="Monaghan E.L."/>
            <person name="Mun J.H."/>
            <person name="Najar F.Z."/>
            <person name="Nicholson C."/>
            <person name="Noirot C."/>
            <person name="O'Bleness M."/>
            <person name="Paule C.R."/>
            <person name="Poulain J."/>
            <person name="Prion F."/>
            <person name="Qin B."/>
            <person name="Qu C."/>
            <person name="Retzel E.F."/>
            <person name="Riddle C."/>
            <person name="Sallet E."/>
            <person name="Samain S."/>
            <person name="Samson N."/>
            <person name="Sanders I."/>
            <person name="Saurat O."/>
            <person name="Scarpelli C."/>
            <person name="Schiex T."/>
            <person name="Segurens B."/>
            <person name="Severin A.J."/>
            <person name="Sherrier D.J."/>
            <person name="Shi R."/>
            <person name="Sims S."/>
            <person name="Singer S.R."/>
            <person name="Sinharoy S."/>
            <person name="Sterck L."/>
            <person name="Viollet A."/>
            <person name="Wang B.B."/>
            <person name="Wang K."/>
            <person name="Wang M."/>
            <person name="Wang X."/>
            <person name="Warfsmann J."/>
            <person name="Weissenbach J."/>
            <person name="White D.D."/>
            <person name="White J.D."/>
            <person name="Wiley G.B."/>
            <person name="Wincker P."/>
            <person name="Xing Y."/>
            <person name="Yang L."/>
            <person name="Yao Z."/>
            <person name="Ying F."/>
            <person name="Zhai J."/>
            <person name="Zhou L."/>
            <person name="Zuber A."/>
            <person name="Denarie J."/>
            <person name="Dixon R.A."/>
            <person name="May G.D."/>
            <person name="Schwartz D.C."/>
            <person name="Rogers J."/>
            <person name="Quetier F."/>
            <person name="Town C.D."/>
            <person name="Roe B.A."/>
        </authorList>
    </citation>
    <scope>NUCLEOTIDE SEQUENCE [LARGE SCALE GENOMIC DNA]</scope>
    <source>
        <strain evidence="2">A17</strain>
        <strain evidence="4 5">cv. Jemalong A17</strain>
    </source>
</reference>
<keyword evidence="2" id="KW-0489">Methyltransferase</keyword>
<dbReference type="InterPro" id="IPR010940">
    <property type="entry name" value="Mg_prot_MeTrfase_C"/>
</dbReference>
<dbReference type="AlphaFoldDB" id="G7LIT9"/>
<dbReference type="GO" id="GO:0032259">
    <property type="term" value="P:methylation"/>
    <property type="evidence" value="ECO:0007669"/>
    <property type="project" value="UniProtKB-KW"/>
</dbReference>
<keyword evidence="5" id="KW-1185">Reference proteome</keyword>
<dbReference type="EC" id="2.1.1.11" evidence="3"/>
<gene>
    <name evidence="4" type="primary">11442990</name>
    <name evidence="2" type="ordered locus">MTR_8g100120</name>
    <name evidence="3" type="ORF">MtrunA17_Chr8g0385761</name>
</gene>
<dbReference type="Proteomes" id="UP000265566">
    <property type="component" value="Chromosome 8"/>
</dbReference>
<protein>
    <submittedName>
        <fullName evidence="2">Mg-protoporphyrin IX methyltransferase</fullName>
    </submittedName>
    <submittedName>
        <fullName evidence="3">Putative magnesium protoporphyrin IX methyltransferase</fullName>
        <ecNumber evidence="3">2.1.1.11</ecNumber>
    </submittedName>
</protein>
<reference evidence="6" key="4">
    <citation type="journal article" date="2018" name="Nat. Plants">
        <title>Whole-genome landscape of Medicago truncatula symbiotic genes.</title>
        <authorList>
            <person name="Pecrix Y."/>
            <person name="Staton S.E."/>
            <person name="Sallet E."/>
            <person name="Lelandais-Briere C."/>
            <person name="Moreau S."/>
            <person name="Carrere S."/>
            <person name="Blein T."/>
            <person name="Jardinaud M.F."/>
            <person name="Latrasse D."/>
            <person name="Zouine M."/>
            <person name="Zahm M."/>
            <person name="Kreplak J."/>
            <person name="Mayjonade B."/>
            <person name="Satge C."/>
            <person name="Perez M."/>
            <person name="Cauet S."/>
            <person name="Marande W."/>
            <person name="Chantry-Darmon C."/>
            <person name="Lopez-Roques C."/>
            <person name="Bouchez O."/>
            <person name="Berard A."/>
            <person name="Debelle F."/>
            <person name="Munos S."/>
            <person name="Bendahmane A."/>
            <person name="Berges H."/>
            <person name="Niebel A."/>
            <person name="Buitink J."/>
            <person name="Frugier F."/>
            <person name="Benhamed M."/>
            <person name="Crespi M."/>
            <person name="Gouzy J."/>
            <person name="Gamas P."/>
        </authorList>
    </citation>
    <scope>NUCLEOTIDE SEQUENCE [LARGE SCALE GENOMIC DNA]</scope>
    <source>
        <strain evidence="6">cv. Jemalong A17</strain>
    </source>
</reference>
<evidence type="ECO:0000313" key="3">
    <source>
        <dbReference type="EMBL" id="RHN43249.1"/>
    </source>
</evidence>
<organism evidence="2 5">
    <name type="scientific">Medicago truncatula</name>
    <name type="common">Barrel medic</name>
    <name type="synonym">Medicago tribuloides</name>
    <dbReference type="NCBI Taxonomy" id="3880"/>
    <lineage>
        <taxon>Eukaryota</taxon>
        <taxon>Viridiplantae</taxon>
        <taxon>Streptophyta</taxon>
        <taxon>Embryophyta</taxon>
        <taxon>Tracheophyta</taxon>
        <taxon>Spermatophyta</taxon>
        <taxon>Magnoliopsida</taxon>
        <taxon>eudicotyledons</taxon>
        <taxon>Gunneridae</taxon>
        <taxon>Pentapetalae</taxon>
        <taxon>rosids</taxon>
        <taxon>fabids</taxon>
        <taxon>Fabales</taxon>
        <taxon>Fabaceae</taxon>
        <taxon>Papilionoideae</taxon>
        <taxon>50 kb inversion clade</taxon>
        <taxon>NPAAA clade</taxon>
        <taxon>Hologalegina</taxon>
        <taxon>IRL clade</taxon>
        <taxon>Trifolieae</taxon>
        <taxon>Medicago</taxon>
    </lineage>
</organism>
<evidence type="ECO:0000313" key="4">
    <source>
        <dbReference type="EnsemblPlants" id="AET05067"/>
    </source>
</evidence>
<dbReference type="GO" id="GO:0015995">
    <property type="term" value="P:chlorophyll biosynthetic process"/>
    <property type="evidence" value="ECO:0007669"/>
    <property type="project" value="InterPro"/>
</dbReference>
<keyword evidence="3" id="KW-0808">Transferase</keyword>
<dbReference type="GO" id="GO:0008168">
    <property type="term" value="F:methyltransferase activity"/>
    <property type="evidence" value="ECO:0000318"/>
    <property type="project" value="GO_Central"/>
</dbReference>
<dbReference type="Gramene" id="rna49794">
    <property type="protein sequence ID" value="RHN43249.1"/>
    <property type="gene ID" value="gene49794"/>
</dbReference>
<proteinExistence type="predicted"/>
<dbReference type="NCBIfam" id="TIGR02021">
    <property type="entry name" value="BchM-ChlM"/>
    <property type="match status" value="1"/>
</dbReference>
<dbReference type="PANTHER" id="PTHR43591">
    <property type="entry name" value="METHYLTRANSFERASE"/>
    <property type="match status" value="1"/>
</dbReference>
<dbReference type="OrthoDB" id="66144at2759"/>
<name>G7LIT9_MEDTR</name>
<dbReference type="STRING" id="3880.G7LIT9"/>
<dbReference type="SUPFAM" id="SSF53335">
    <property type="entry name" value="S-adenosyl-L-methionine-dependent methyltransferases"/>
    <property type="match status" value="1"/>
</dbReference>
<dbReference type="Pfam" id="PF07109">
    <property type="entry name" value="Mg-por_mtran_C"/>
    <property type="match status" value="1"/>
</dbReference>
<dbReference type="InterPro" id="IPR010251">
    <property type="entry name" value="Mg_prot_MeTrfase"/>
</dbReference>
<dbReference type="OMA" id="WNRIYSE"/>
<evidence type="ECO:0000313" key="6">
    <source>
        <dbReference type="Proteomes" id="UP000265566"/>
    </source>
</evidence>
<dbReference type="Proteomes" id="UP000002051">
    <property type="component" value="Chromosome 8"/>
</dbReference>
<dbReference type="PROSITE" id="PS51556">
    <property type="entry name" value="SAM_MT_MG_PIX"/>
    <property type="match status" value="1"/>
</dbReference>
<dbReference type="EMBL" id="PSQE01000008">
    <property type="protein sequence ID" value="RHN43249.1"/>
    <property type="molecule type" value="Genomic_DNA"/>
</dbReference>
<evidence type="ECO:0000259" key="1">
    <source>
        <dbReference type="Pfam" id="PF07109"/>
    </source>
</evidence>
<feature type="domain" description="Magnesium-protoporphyrin IX methyltransferase C-terminal" evidence="1">
    <location>
        <begin position="227"/>
        <end position="322"/>
    </location>
</feature>
<accession>G7LIT9</accession>
<reference evidence="2 5" key="2">
    <citation type="journal article" date="2014" name="BMC Genomics">
        <title>An improved genome release (version Mt4.0) for the model legume Medicago truncatula.</title>
        <authorList>
            <person name="Tang H."/>
            <person name="Krishnakumar V."/>
            <person name="Bidwell S."/>
            <person name="Rosen B."/>
            <person name="Chan A."/>
            <person name="Zhou S."/>
            <person name="Gentzbittel L."/>
            <person name="Childs K.L."/>
            <person name="Yandell M."/>
            <person name="Gundlach H."/>
            <person name="Mayer K.F."/>
            <person name="Schwartz D.C."/>
            <person name="Town C.D."/>
        </authorList>
    </citation>
    <scope>GENOME REANNOTATION</scope>
    <source>
        <strain evidence="2">A17</strain>
        <strain evidence="4 5">cv. Jemalong A17</strain>
    </source>
</reference>
<dbReference type="InterPro" id="IPR029063">
    <property type="entry name" value="SAM-dependent_MTases_sf"/>
</dbReference>
<dbReference type="GO" id="GO:0046406">
    <property type="term" value="F:magnesium protoporphyrin IX methyltransferase activity"/>
    <property type="evidence" value="ECO:0007669"/>
    <property type="project" value="UniProtKB-EC"/>
</dbReference>
<sequence length="324" mass="35094">MAFSSSMWSSLFVPNPNKTNRFATFSPSSHSKLLTTTFAIPPLSTATAADVTGAIDGTTVAVISGGFVAGLTALLSLSDPERRRREQAEEVGGDDKEVVREYFNNNGFQRWKKIYGDTDDVNRVQRDIRLGHSKTVENALQMLKDEGSLQGVTICDAGCGTGSLSIPLAKEGAIVCASDISAAMVAEAEKLAKEQLVSSENGVSPAMPKFVVSDLESLDGLYDTVVCLDVMIHYPQSKADGMIAHLASLAEKRLILSFAPKTFYYDALKRVGELFPGPSKATRAYLHSEADVERALRKVGWTIKKKGLIATQFYFAKLIEAVPM</sequence>
<dbReference type="PANTHER" id="PTHR43591:SF81">
    <property type="entry name" value="MAGNESIUM PROTOPORPHYRIN IX METHYLTRANSFERASE, CHLOROPLASTIC-RELATED"/>
    <property type="match status" value="1"/>
</dbReference>
<dbReference type="Gene3D" id="3.40.50.150">
    <property type="entry name" value="Vaccinia Virus protein VP39"/>
    <property type="match status" value="1"/>
</dbReference>